<dbReference type="PANTHER" id="PTHR30570">
    <property type="entry name" value="PERIPLASMIC PHOSPHATE BINDING COMPONENT OF PHOSPHATE ABC TRANSPORTER"/>
    <property type="match status" value="1"/>
</dbReference>
<evidence type="ECO:0000256" key="4">
    <source>
        <dbReference type="RuleBase" id="RU367119"/>
    </source>
</evidence>
<dbReference type="Gene3D" id="3.40.190.10">
    <property type="entry name" value="Periplasmic binding protein-like II"/>
    <property type="match status" value="2"/>
</dbReference>
<evidence type="ECO:0000256" key="1">
    <source>
        <dbReference type="ARBA" id="ARBA00008725"/>
    </source>
</evidence>
<keyword evidence="2 4" id="KW-0813">Transport</keyword>
<feature type="chain" id="PRO_5044995331" description="Phosphate-binding protein" evidence="4">
    <location>
        <begin position="26"/>
        <end position="281"/>
    </location>
</feature>
<dbReference type="NCBIfam" id="TIGR02136">
    <property type="entry name" value="ptsS_2"/>
    <property type="match status" value="1"/>
</dbReference>
<dbReference type="InterPro" id="IPR024370">
    <property type="entry name" value="PBP_domain"/>
</dbReference>
<dbReference type="InterPro" id="IPR011862">
    <property type="entry name" value="Phos-bd"/>
</dbReference>
<dbReference type="EMBL" id="VRYY01000107">
    <property type="protein sequence ID" value="MBG3876360.1"/>
    <property type="molecule type" value="Genomic_DNA"/>
</dbReference>
<keyword evidence="3 4" id="KW-0732">Signal</keyword>
<feature type="signal peptide" evidence="4">
    <location>
        <begin position="1"/>
        <end position="25"/>
    </location>
</feature>
<feature type="domain" description="PBP" evidence="5">
    <location>
        <begin position="36"/>
        <end position="266"/>
    </location>
</feature>
<dbReference type="RefSeq" id="WP_196608523.1">
    <property type="nucleotide sequence ID" value="NZ_VRYY01000107.1"/>
</dbReference>
<evidence type="ECO:0000313" key="6">
    <source>
        <dbReference type="EMBL" id="MBG3876360.1"/>
    </source>
</evidence>
<sequence length="281" mass="28836">MRRLRAVLSLVMILVFGLAAASAVAAPLDAFAPQSGLAGSLDIAGGTAHIPVMKEAAKRIMTVNPALRISVAGGGSGVGVQQVGEGLVGIGNTGRPLTEAEVQKYGLVSFPFAIDGVAVVVSPANPVTGLTGKQVADIFAGTVTNWKDVGGKDAPITLYTREDGSGTREVFVEKALKKGPQAATANVVNSNGAMKTAIAQDPNSIGYVGIGHLGESIKGLHFDGMVPTQENAASGAYTVTRKLYMNTRGAPQGLAKAFIDYVFSPEGQEITKASGYIPLGR</sequence>
<protein>
    <recommendedName>
        <fullName evidence="4">Phosphate-binding protein</fullName>
    </recommendedName>
</protein>
<dbReference type="CDD" id="cd13653">
    <property type="entry name" value="PBP2_phosphate_like_1"/>
    <property type="match status" value="1"/>
</dbReference>
<gene>
    <name evidence="6" type="ORF">FVW20_04795</name>
</gene>
<evidence type="ECO:0000313" key="7">
    <source>
        <dbReference type="Proteomes" id="UP001194469"/>
    </source>
</evidence>
<keyword evidence="4" id="KW-0592">Phosphate transport</keyword>
<comment type="function">
    <text evidence="4">Involved in the system for phosphate transport across the cytoplasmic membrane.</text>
</comment>
<dbReference type="Pfam" id="PF12849">
    <property type="entry name" value="PBP_like_2"/>
    <property type="match status" value="1"/>
</dbReference>
<organism evidence="6 7">
    <name type="scientific">Nitratidesulfovibrio oxamicus</name>
    <dbReference type="NCBI Taxonomy" id="32016"/>
    <lineage>
        <taxon>Bacteria</taxon>
        <taxon>Pseudomonadati</taxon>
        <taxon>Thermodesulfobacteriota</taxon>
        <taxon>Desulfovibrionia</taxon>
        <taxon>Desulfovibrionales</taxon>
        <taxon>Desulfovibrionaceae</taxon>
        <taxon>Nitratidesulfovibrio</taxon>
    </lineage>
</organism>
<dbReference type="InterPro" id="IPR050811">
    <property type="entry name" value="Phosphate_ABC_transporter"/>
</dbReference>
<comment type="similarity">
    <text evidence="1 4">Belongs to the PstS family.</text>
</comment>
<dbReference type="Proteomes" id="UP001194469">
    <property type="component" value="Unassembled WGS sequence"/>
</dbReference>
<name>A0ABS0J1P7_9BACT</name>
<comment type="caution">
    <text evidence="6">The sequence shown here is derived from an EMBL/GenBank/DDBJ whole genome shotgun (WGS) entry which is preliminary data.</text>
</comment>
<keyword evidence="7" id="KW-1185">Reference proteome</keyword>
<dbReference type="PANTHER" id="PTHR30570:SF1">
    <property type="entry name" value="PHOSPHATE-BINDING PROTEIN PSTS"/>
    <property type="match status" value="1"/>
</dbReference>
<reference evidence="6 7" key="1">
    <citation type="submission" date="2019-08" db="EMBL/GenBank/DDBJ databases">
        <authorList>
            <person name="Luo N."/>
        </authorList>
    </citation>
    <scope>NUCLEOTIDE SEQUENCE [LARGE SCALE GENOMIC DNA]</scope>
    <source>
        <strain evidence="6 7">NCIMB 9442</strain>
    </source>
</reference>
<evidence type="ECO:0000256" key="3">
    <source>
        <dbReference type="ARBA" id="ARBA00022729"/>
    </source>
</evidence>
<accession>A0ABS0J1P7</accession>
<dbReference type="SUPFAM" id="SSF53850">
    <property type="entry name" value="Periplasmic binding protein-like II"/>
    <property type="match status" value="1"/>
</dbReference>
<evidence type="ECO:0000259" key="5">
    <source>
        <dbReference type="Pfam" id="PF12849"/>
    </source>
</evidence>
<proteinExistence type="inferred from homology"/>
<evidence type="ECO:0000256" key="2">
    <source>
        <dbReference type="ARBA" id="ARBA00022448"/>
    </source>
</evidence>